<gene>
    <name evidence="20" type="ORF">GURASL_08270</name>
</gene>
<comment type="subcellular location">
    <subcellularLocation>
        <location evidence="2">Cell membrane</location>
        <topology evidence="2">Multi-pass membrane protein</topology>
    </subcellularLocation>
</comment>
<keyword evidence="8" id="KW-0547">Nucleotide-binding</keyword>
<evidence type="ECO:0000256" key="9">
    <source>
        <dbReference type="ARBA" id="ARBA00022777"/>
    </source>
</evidence>
<dbReference type="CDD" id="cd00082">
    <property type="entry name" value="HisKA"/>
    <property type="match status" value="1"/>
</dbReference>
<dbReference type="InterPro" id="IPR036890">
    <property type="entry name" value="HATPase_C_sf"/>
</dbReference>
<evidence type="ECO:0000256" key="2">
    <source>
        <dbReference type="ARBA" id="ARBA00004651"/>
    </source>
</evidence>
<keyword evidence="10" id="KW-0067">ATP-binding</keyword>
<evidence type="ECO:0000256" key="12">
    <source>
        <dbReference type="ARBA" id="ARBA00023012"/>
    </source>
</evidence>
<dbReference type="InterPro" id="IPR036097">
    <property type="entry name" value="HisK_dim/P_sf"/>
</dbReference>
<dbReference type="SUPFAM" id="SSF55874">
    <property type="entry name" value="ATPase domain of HSP90 chaperone/DNA topoisomerase II/histidine kinase"/>
    <property type="match status" value="1"/>
</dbReference>
<keyword evidence="5" id="KW-0597">Phosphoprotein</keyword>
<feature type="domain" description="PAS" evidence="17">
    <location>
        <begin position="406"/>
        <end position="461"/>
    </location>
</feature>
<keyword evidence="9" id="KW-0418">Kinase</keyword>
<evidence type="ECO:0000259" key="19">
    <source>
        <dbReference type="PROSITE" id="PS50885"/>
    </source>
</evidence>
<evidence type="ECO:0000256" key="3">
    <source>
        <dbReference type="ARBA" id="ARBA00012438"/>
    </source>
</evidence>
<sequence>MNGKRLHPGLLGTFLLVVSTLFGVHSVLDYSRAMGEARHQSKEILTQSSYTVHAEISRLMDTVRIFFALTERGIRSGRLDFARPATANDFFVPFLAVTPSITSVNYGDSNGNGYLILNTGNGWKNRIRNIATPGEVTWISFAKDGRQTERSIARDTYDPRIRPWYRDASGRREIQWGVPYIFRTTGDLGITASMAIQPTPPGTTERIIGADIMLKDLSRFLAGINLRRDAAIRIIDEQGYLLASSAATAFARQLGPAAAPPQISSPTFALYRDIVGKYHSCHADFFTIRSQGEAYFVKVAPYRLDNGKILLTVLTIPEQSFLNEFMAKFYRNLLLFILFLLLMTVYFLVRYIIPVKRLTRYAGAFRIDRPSLPLPVNRHDEIGILSATINGMIATIRDNAAALRRSEDHYRTLVENVGSIILRWECSGTITFINEYGARFFGYRQDELVGRSIFDTIVPSNDSHGKDLHGMIADICAYPDRYRSNQNENMARDGRRVWINWANVAVCDEFGTPTEILSVGNDVTERVSAERQIRLLNDQLEERIRQRTMAYEASNRELEAFSYSVSHDLRAPLRHIDGFSRILLEDFASEIPPEGRGYLERISKGVRRMGMLIDDLLELSRVTREELRPATVDLSAMAREIIDELRAAAPDRRVDVTIADGLTVEGDPTLLRIALFNLLENAWKYTSHNDSATMSFAIETLDGIPAYCIRDNGVGFDIRYANKLFLPFQRLHSSDEFEGTGIGLATVQRIIARHGGTIRATGEVGGGAAFCFTLSSPGR</sequence>
<evidence type="ECO:0000259" key="17">
    <source>
        <dbReference type="PROSITE" id="PS50112"/>
    </source>
</evidence>
<dbReference type="PROSITE" id="PS50885">
    <property type="entry name" value="HAMP"/>
    <property type="match status" value="1"/>
</dbReference>
<dbReference type="SMART" id="SM00091">
    <property type="entry name" value="PAS"/>
    <property type="match status" value="1"/>
</dbReference>
<dbReference type="InterPro" id="IPR000014">
    <property type="entry name" value="PAS"/>
</dbReference>
<dbReference type="PROSITE" id="PS50113">
    <property type="entry name" value="PAC"/>
    <property type="match status" value="1"/>
</dbReference>
<evidence type="ECO:0000256" key="4">
    <source>
        <dbReference type="ARBA" id="ARBA00022475"/>
    </source>
</evidence>
<feature type="coiled-coil region" evidence="14">
    <location>
        <begin position="526"/>
        <end position="557"/>
    </location>
</feature>
<keyword evidence="21" id="KW-1185">Reference proteome</keyword>
<accession>A0ABM8EHK7</accession>
<dbReference type="SUPFAM" id="SSF47384">
    <property type="entry name" value="Homodimeric domain of signal transducing histidine kinase"/>
    <property type="match status" value="1"/>
</dbReference>
<dbReference type="CDD" id="cd18773">
    <property type="entry name" value="PDC1_HK_sensor"/>
    <property type="match status" value="1"/>
</dbReference>
<organism evidence="20 21">
    <name type="scientific">Geotalea uraniireducens</name>
    <dbReference type="NCBI Taxonomy" id="351604"/>
    <lineage>
        <taxon>Bacteria</taxon>
        <taxon>Pseudomonadati</taxon>
        <taxon>Thermodesulfobacteriota</taxon>
        <taxon>Desulfuromonadia</taxon>
        <taxon>Geobacterales</taxon>
        <taxon>Geobacteraceae</taxon>
        <taxon>Geotalea</taxon>
    </lineage>
</organism>
<dbReference type="InterPro" id="IPR004358">
    <property type="entry name" value="Sig_transdc_His_kin-like_C"/>
</dbReference>
<keyword evidence="12" id="KW-0902">Two-component regulatory system</keyword>
<dbReference type="SMART" id="SM00304">
    <property type="entry name" value="HAMP"/>
    <property type="match status" value="1"/>
</dbReference>
<evidence type="ECO:0000256" key="14">
    <source>
        <dbReference type="SAM" id="Coils"/>
    </source>
</evidence>
<keyword evidence="4" id="KW-1003">Cell membrane</keyword>
<dbReference type="InterPro" id="IPR003660">
    <property type="entry name" value="HAMP_dom"/>
</dbReference>
<dbReference type="PROSITE" id="PS50109">
    <property type="entry name" value="HIS_KIN"/>
    <property type="match status" value="1"/>
</dbReference>
<dbReference type="EC" id="2.7.13.3" evidence="3"/>
<dbReference type="PRINTS" id="PR00344">
    <property type="entry name" value="BCTRLSENSOR"/>
</dbReference>
<dbReference type="CDD" id="cd06225">
    <property type="entry name" value="HAMP"/>
    <property type="match status" value="1"/>
</dbReference>
<evidence type="ECO:0000259" key="16">
    <source>
        <dbReference type="PROSITE" id="PS50109"/>
    </source>
</evidence>
<evidence type="ECO:0000256" key="11">
    <source>
        <dbReference type="ARBA" id="ARBA00022989"/>
    </source>
</evidence>
<dbReference type="Gene3D" id="3.30.450.20">
    <property type="entry name" value="PAS domain"/>
    <property type="match status" value="3"/>
</dbReference>
<dbReference type="EMBL" id="AP027151">
    <property type="protein sequence ID" value="BDV41904.1"/>
    <property type="molecule type" value="Genomic_DNA"/>
</dbReference>
<keyword evidence="11 15" id="KW-1133">Transmembrane helix</keyword>
<feature type="transmembrane region" description="Helical" evidence="15">
    <location>
        <begin position="333"/>
        <end position="353"/>
    </location>
</feature>
<dbReference type="CDD" id="cd00130">
    <property type="entry name" value="PAS"/>
    <property type="match status" value="1"/>
</dbReference>
<dbReference type="InterPro" id="IPR003594">
    <property type="entry name" value="HATPase_dom"/>
</dbReference>
<dbReference type="InterPro" id="IPR050351">
    <property type="entry name" value="BphY/WalK/GraS-like"/>
</dbReference>
<feature type="domain" description="HAMP" evidence="19">
    <location>
        <begin position="354"/>
        <end position="401"/>
    </location>
</feature>
<dbReference type="Pfam" id="PF02518">
    <property type="entry name" value="HATPase_c"/>
    <property type="match status" value="1"/>
</dbReference>
<dbReference type="NCBIfam" id="TIGR00229">
    <property type="entry name" value="sensory_box"/>
    <property type="match status" value="1"/>
</dbReference>
<name>A0ABM8EHK7_9BACT</name>
<evidence type="ECO:0000256" key="6">
    <source>
        <dbReference type="ARBA" id="ARBA00022679"/>
    </source>
</evidence>
<evidence type="ECO:0000256" key="15">
    <source>
        <dbReference type="SAM" id="Phobius"/>
    </source>
</evidence>
<dbReference type="SMART" id="SM00387">
    <property type="entry name" value="HATPase_c"/>
    <property type="match status" value="1"/>
</dbReference>
<dbReference type="InterPro" id="IPR029151">
    <property type="entry name" value="Sensor-like_sf"/>
</dbReference>
<feature type="domain" description="Histidine kinase" evidence="16">
    <location>
        <begin position="564"/>
        <end position="778"/>
    </location>
</feature>
<protein>
    <recommendedName>
        <fullName evidence="3">histidine kinase</fullName>
        <ecNumber evidence="3">2.7.13.3</ecNumber>
    </recommendedName>
</protein>
<evidence type="ECO:0000256" key="1">
    <source>
        <dbReference type="ARBA" id="ARBA00000085"/>
    </source>
</evidence>
<dbReference type="Pfam" id="PF00512">
    <property type="entry name" value="HisKA"/>
    <property type="match status" value="1"/>
</dbReference>
<dbReference type="Pfam" id="PF00989">
    <property type="entry name" value="PAS"/>
    <property type="match status" value="1"/>
</dbReference>
<proteinExistence type="predicted"/>
<dbReference type="Gene3D" id="1.10.287.130">
    <property type="match status" value="1"/>
</dbReference>
<dbReference type="SMART" id="SM00388">
    <property type="entry name" value="HisKA"/>
    <property type="match status" value="1"/>
</dbReference>
<keyword evidence="7 15" id="KW-0812">Transmembrane</keyword>
<dbReference type="PANTHER" id="PTHR42878:SF15">
    <property type="entry name" value="BACTERIOPHYTOCHROME"/>
    <property type="match status" value="1"/>
</dbReference>
<dbReference type="Gene3D" id="3.30.565.10">
    <property type="entry name" value="Histidine kinase-like ATPase, C-terminal domain"/>
    <property type="match status" value="1"/>
</dbReference>
<dbReference type="InterPro" id="IPR003661">
    <property type="entry name" value="HisK_dim/P_dom"/>
</dbReference>
<dbReference type="SUPFAM" id="SSF103190">
    <property type="entry name" value="Sensory domain-like"/>
    <property type="match status" value="1"/>
</dbReference>
<evidence type="ECO:0000313" key="20">
    <source>
        <dbReference type="EMBL" id="BDV41904.1"/>
    </source>
</evidence>
<evidence type="ECO:0000256" key="10">
    <source>
        <dbReference type="ARBA" id="ARBA00022840"/>
    </source>
</evidence>
<dbReference type="InterPro" id="IPR000700">
    <property type="entry name" value="PAS-assoc_C"/>
</dbReference>
<keyword evidence="6" id="KW-0808">Transferase</keyword>
<dbReference type="InterPro" id="IPR035965">
    <property type="entry name" value="PAS-like_dom_sf"/>
</dbReference>
<evidence type="ECO:0000259" key="18">
    <source>
        <dbReference type="PROSITE" id="PS50113"/>
    </source>
</evidence>
<dbReference type="Proteomes" id="UP001317705">
    <property type="component" value="Chromosome"/>
</dbReference>
<evidence type="ECO:0000256" key="7">
    <source>
        <dbReference type="ARBA" id="ARBA00022692"/>
    </source>
</evidence>
<evidence type="ECO:0000256" key="8">
    <source>
        <dbReference type="ARBA" id="ARBA00022741"/>
    </source>
</evidence>
<evidence type="ECO:0000256" key="5">
    <source>
        <dbReference type="ARBA" id="ARBA00022553"/>
    </source>
</evidence>
<dbReference type="RefSeq" id="WP_282002043.1">
    <property type="nucleotide sequence ID" value="NZ_AP027151.1"/>
</dbReference>
<dbReference type="InterPro" id="IPR005467">
    <property type="entry name" value="His_kinase_dom"/>
</dbReference>
<keyword evidence="13 15" id="KW-0472">Membrane</keyword>
<evidence type="ECO:0000313" key="21">
    <source>
        <dbReference type="Proteomes" id="UP001317705"/>
    </source>
</evidence>
<dbReference type="InterPro" id="IPR001610">
    <property type="entry name" value="PAC"/>
</dbReference>
<dbReference type="InterPro" id="IPR013767">
    <property type="entry name" value="PAS_fold"/>
</dbReference>
<dbReference type="SMART" id="SM00086">
    <property type="entry name" value="PAC"/>
    <property type="match status" value="1"/>
</dbReference>
<dbReference type="PANTHER" id="PTHR42878">
    <property type="entry name" value="TWO-COMPONENT HISTIDINE KINASE"/>
    <property type="match status" value="1"/>
</dbReference>
<dbReference type="SUPFAM" id="SSF55785">
    <property type="entry name" value="PYP-like sensor domain (PAS domain)"/>
    <property type="match status" value="1"/>
</dbReference>
<dbReference type="Gene3D" id="6.10.340.10">
    <property type="match status" value="1"/>
</dbReference>
<reference evidence="20 21" key="1">
    <citation type="submission" date="2022-12" db="EMBL/GenBank/DDBJ databases">
        <title>Polyphasic characterization of Geotalea uranireducens NIT-SL11 newly isolated from a complex of sewage sludge and microbially reduced graphene oxide.</title>
        <authorList>
            <person name="Xie L."/>
            <person name="Yoshida N."/>
            <person name="Meng L."/>
        </authorList>
    </citation>
    <scope>NUCLEOTIDE SEQUENCE [LARGE SCALE GENOMIC DNA]</scope>
    <source>
        <strain evidence="20 21">NIT-SL11</strain>
    </source>
</reference>
<evidence type="ECO:0000256" key="13">
    <source>
        <dbReference type="ARBA" id="ARBA00023136"/>
    </source>
</evidence>
<comment type="catalytic activity">
    <reaction evidence="1">
        <text>ATP + protein L-histidine = ADP + protein N-phospho-L-histidine.</text>
        <dbReference type="EC" id="2.7.13.3"/>
    </reaction>
</comment>
<feature type="domain" description="PAC" evidence="18">
    <location>
        <begin position="483"/>
        <end position="535"/>
    </location>
</feature>
<keyword evidence="14" id="KW-0175">Coiled coil</keyword>
<dbReference type="PROSITE" id="PS50112">
    <property type="entry name" value="PAS"/>
    <property type="match status" value="1"/>
</dbReference>
<dbReference type="SUPFAM" id="SSF158472">
    <property type="entry name" value="HAMP domain-like"/>
    <property type="match status" value="1"/>
</dbReference>